<organism evidence="2 3">
    <name type="scientific">Pleurodeles waltl</name>
    <name type="common">Iberian ribbed newt</name>
    <dbReference type="NCBI Taxonomy" id="8319"/>
    <lineage>
        <taxon>Eukaryota</taxon>
        <taxon>Metazoa</taxon>
        <taxon>Chordata</taxon>
        <taxon>Craniata</taxon>
        <taxon>Vertebrata</taxon>
        <taxon>Euteleostomi</taxon>
        <taxon>Amphibia</taxon>
        <taxon>Batrachia</taxon>
        <taxon>Caudata</taxon>
        <taxon>Salamandroidea</taxon>
        <taxon>Salamandridae</taxon>
        <taxon>Pleurodelinae</taxon>
        <taxon>Pleurodeles</taxon>
    </lineage>
</organism>
<feature type="region of interest" description="Disordered" evidence="1">
    <location>
        <begin position="182"/>
        <end position="264"/>
    </location>
</feature>
<evidence type="ECO:0000313" key="3">
    <source>
        <dbReference type="Proteomes" id="UP001066276"/>
    </source>
</evidence>
<keyword evidence="3" id="KW-1185">Reference proteome</keyword>
<feature type="region of interest" description="Disordered" evidence="1">
    <location>
        <begin position="1"/>
        <end position="25"/>
    </location>
</feature>
<dbReference type="EMBL" id="JANPWB010000016">
    <property type="protein sequence ID" value="KAJ1084984.1"/>
    <property type="molecule type" value="Genomic_DNA"/>
</dbReference>
<feature type="region of interest" description="Disordered" evidence="1">
    <location>
        <begin position="122"/>
        <end position="151"/>
    </location>
</feature>
<comment type="caution">
    <text evidence="2">The sequence shown here is derived from an EMBL/GenBank/DDBJ whole genome shotgun (WGS) entry which is preliminary data.</text>
</comment>
<proteinExistence type="predicted"/>
<evidence type="ECO:0000256" key="1">
    <source>
        <dbReference type="SAM" id="MobiDB-lite"/>
    </source>
</evidence>
<reference evidence="2" key="1">
    <citation type="journal article" date="2022" name="bioRxiv">
        <title>Sequencing and chromosome-scale assembly of the giantPleurodeles waltlgenome.</title>
        <authorList>
            <person name="Brown T."/>
            <person name="Elewa A."/>
            <person name="Iarovenko S."/>
            <person name="Subramanian E."/>
            <person name="Araus A.J."/>
            <person name="Petzold A."/>
            <person name="Susuki M."/>
            <person name="Suzuki K.-i.T."/>
            <person name="Hayashi T."/>
            <person name="Toyoda A."/>
            <person name="Oliveira C."/>
            <person name="Osipova E."/>
            <person name="Leigh N.D."/>
            <person name="Simon A."/>
            <person name="Yun M.H."/>
        </authorList>
    </citation>
    <scope>NUCLEOTIDE SEQUENCE</scope>
    <source>
        <strain evidence="2">20211129_DDA</strain>
        <tissue evidence="2">Liver</tissue>
    </source>
</reference>
<name>A0AAV7L267_PLEWA</name>
<sequence length="264" mass="28747">MAQEPERTSGPPSEPAKSPKKEEAEKKLVVATDCRKGAPLRSFFFRVVTFGPLKYVFKVLQKMMALVGFPVAVEDVGSADLQTSSPTSRRVIAGKKRLGRLARFLLSVAPQRLQTALGYPVSKGLGDGDVPDEVRQSPTKPCGKGSKRKVEDVALEEQQSWIEALAEDLPDENDEGDVTYQLSKSETDSEEYQSKNDTESDLEFEEKDGITMLKECVPEGSPEGKAMVNGEMPADCDAVNGDLTNGAPEKMTNGDREQSPSSTE</sequence>
<evidence type="ECO:0000313" key="2">
    <source>
        <dbReference type="EMBL" id="KAJ1084984.1"/>
    </source>
</evidence>
<accession>A0AAV7L267</accession>
<gene>
    <name evidence="2" type="ORF">NDU88_005121</name>
</gene>
<dbReference type="Proteomes" id="UP001066276">
    <property type="component" value="Chromosome 12"/>
</dbReference>
<dbReference type="AlphaFoldDB" id="A0AAV7L267"/>
<protein>
    <submittedName>
        <fullName evidence="2">Uncharacterized protein</fullName>
    </submittedName>
</protein>